<evidence type="ECO:0000256" key="3">
    <source>
        <dbReference type="ARBA" id="ARBA00022525"/>
    </source>
</evidence>
<organism evidence="6 7">
    <name type="scientific">Paludibacterium paludis</name>
    <dbReference type="NCBI Taxonomy" id="1225769"/>
    <lineage>
        <taxon>Bacteria</taxon>
        <taxon>Pseudomonadati</taxon>
        <taxon>Pseudomonadota</taxon>
        <taxon>Betaproteobacteria</taxon>
        <taxon>Neisseriales</taxon>
        <taxon>Chromobacteriaceae</taxon>
        <taxon>Paludibacterium</taxon>
    </lineage>
</organism>
<evidence type="ECO:0000256" key="5">
    <source>
        <dbReference type="ARBA" id="ARBA00023239"/>
    </source>
</evidence>
<gene>
    <name evidence="6" type="primary">ospF</name>
    <name evidence="6" type="ORF">GCM10011289_27630</name>
</gene>
<protein>
    <submittedName>
        <fullName evidence="6">Phosphothreonine lyase OspF</fullName>
    </submittedName>
</protein>
<evidence type="ECO:0000256" key="2">
    <source>
        <dbReference type="ARBA" id="ARBA00009168"/>
    </source>
</evidence>
<keyword evidence="7" id="KW-1185">Reference proteome</keyword>
<dbReference type="Proteomes" id="UP000645257">
    <property type="component" value="Unassembled WGS sequence"/>
</dbReference>
<proteinExistence type="inferred from homology"/>
<dbReference type="EMBL" id="BMYX01000017">
    <property type="protein sequence ID" value="GGY22371.1"/>
    <property type="molecule type" value="Genomic_DNA"/>
</dbReference>
<name>A0A918P5J6_9NEIS</name>
<evidence type="ECO:0000313" key="6">
    <source>
        <dbReference type="EMBL" id="GGY22371.1"/>
    </source>
</evidence>
<comment type="subcellular location">
    <subcellularLocation>
        <location evidence="1">Secreted</location>
    </subcellularLocation>
</comment>
<comment type="similarity">
    <text evidence="2">Belongs to the phosphothreonine lyase family.</text>
</comment>
<reference evidence="6" key="1">
    <citation type="journal article" date="2014" name="Int. J. Syst. Evol. Microbiol.">
        <title>Complete genome sequence of Corynebacterium casei LMG S-19264T (=DSM 44701T), isolated from a smear-ripened cheese.</title>
        <authorList>
            <consortium name="US DOE Joint Genome Institute (JGI-PGF)"/>
            <person name="Walter F."/>
            <person name="Albersmeier A."/>
            <person name="Kalinowski J."/>
            <person name="Ruckert C."/>
        </authorList>
    </citation>
    <scope>NUCLEOTIDE SEQUENCE</scope>
    <source>
        <strain evidence="6">KCTC 32182</strain>
    </source>
</reference>
<dbReference type="InterPro" id="IPR038498">
    <property type="entry name" value="OspF/SpvC_sf"/>
</dbReference>
<accession>A0A918P5J6</accession>
<dbReference type="Gene3D" id="3.30.2430.10">
    <property type="entry name" value="phosphothreonine lyase"/>
    <property type="match status" value="1"/>
</dbReference>
<dbReference type="AlphaFoldDB" id="A0A918P5J6"/>
<keyword evidence="3" id="KW-0964">Secreted</keyword>
<reference evidence="6" key="2">
    <citation type="submission" date="2020-09" db="EMBL/GenBank/DDBJ databases">
        <authorList>
            <person name="Sun Q."/>
            <person name="Kim S."/>
        </authorList>
    </citation>
    <scope>NUCLEOTIDE SEQUENCE</scope>
    <source>
        <strain evidence="6">KCTC 32182</strain>
    </source>
</reference>
<evidence type="ECO:0000256" key="1">
    <source>
        <dbReference type="ARBA" id="ARBA00004613"/>
    </source>
</evidence>
<keyword evidence="5 6" id="KW-0456">Lyase</keyword>
<dbReference type="PRINTS" id="PR01342">
    <property type="entry name" value="SALVRPPROT"/>
</dbReference>
<comment type="caution">
    <text evidence="6">The sequence shown here is derived from an EMBL/GenBank/DDBJ whole genome shotgun (WGS) entry which is preliminary data.</text>
</comment>
<dbReference type="InterPro" id="IPR003519">
    <property type="entry name" value="OspF/SpvC"/>
</dbReference>
<evidence type="ECO:0000313" key="7">
    <source>
        <dbReference type="Proteomes" id="UP000645257"/>
    </source>
</evidence>
<keyword evidence="4" id="KW-0843">Virulence</keyword>
<sequence length="252" mass="28141">MAGSRMFAFSWIIVMPIRRPADLPPLTLPPLATQTGNLASRDHLREYSVDLAQQMRDLPKPEFHPATDPLDYAALQQVGFALMSHGFLVHHDPLDVFIHARRELGHGQGKFNGDKFHLSVQQAEVPAAFGAIAGLLFSEHCPFDKWKVTDMARADPASRVSVGAQWTLYAKPEAADSGYRAQELFAIRCFVEALEAQLAAHGIAPGVHPQSDVRPAHWHYLSYRNELRSDRYGGAAQNEALRDEPFYSLMTR</sequence>
<dbReference type="GO" id="GO:0005576">
    <property type="term" value="C:extracellular region"/>
    <property type="evidence" value="ECO:0007669"/>
    <property type="project" value="UniProtKB-SubCell"/>
</dbReference>
<dbReference type="Pfam" id="PF03536">
    <property type="entry name" value="VRP3"/>
    <property type="match status" value="1"/>
</dbReference>
<dbReference type="GO" id="GO:0016829">
    <property type="term" value="F:lyase activity"/>
    <property type="evidence" value="ECO:0007669"/>
    <property type="project" value="UniProtKB-KW"/>
</dbReference>
<evidence type="ECO:0000256" key="4">
    <source>
        <dbReference type="ARBA" id="ARBA00023026"/>
    </source>
</evidence>